<accession>A0AAV7VVE1</accession>
<keyword evidence="3" id="KW-1185">Reference proteome</keyword>
<reference evidence="2" key="1">
    <citation type="journal article" date="2022" name="bioRxiv">
        <title>Sequencing and chromosome-scale assembly of the giantPleurodeles waltlgenome.</title>
        <authorList>
            <person name="Brown T."/>
            <person name="Elewa A."/>
            <person name="Iarovenko S."/>
            <person name="Subramanian E."/>
            <person name="Araus A.J."/>
            <person name="Petzold A."/>
            <person name="Susuki M."/>
            <person name="Suzuki K.-i.T."/>
            <person name="Hayashi T."/>
            <person name="Toyoda A."/>
            <person name="Oliveira C."/>
            <person name="Osipova E."/>
            <person name="Leigh N.D."/>
            <person name="Simon A."/>
            <person name="Yun M.H."/>
        </authorList>
    </citation>
    <scope>NUCLEOTIDE SEQUENCE</scope>
    <source>
        <strain evidence="2">20211129_DDA</strain>
        <tissue evidence="2">Liver</tissue>
    </source>
</reference>
<evidence type="ECO:0000313" key="2">
    <source>
        <dbReference type="EMBL" id="KAJ1204610.1"/>
    </source>
</evidence>
<name>A0AAV7VVE1_PLEWA</name>
<dbReference type="Proteomes" id="UP001066276">
    <property type="component" value="Chromosome 1_2"/>
</dbReference>
<evidence type="ECO:0000256" key="1">
    <source>
        <dbReference type="SAM" id="MobiDB-lite"/>
    </source>
</evidence>
<comment type="caution">
    <text evidence="2">The sequence shown here is derived from an EMBL/GenBank/DDBJ whole genome shotgun (WGS) entry which is preliminary data.</text>
</comment>
<gene>
    <name evidence="2" type="ORF">NDU88_000055</name>
</gene>
<dbReference type="EMBL" id="JANPWB010000002">
    <property type="protein sequence ID" value="KAJ1204610.1"/>
    <property type="molecule type" value="Genomic_DNA"/>
</dbReference>
<proteinExistence type="predicted"/>
<evidence type="ECO:0000313" key="3">
    <source>
        <dbReference type="Proteomes" id="UP001066276"/>
    </source>
</evidence>
<sequence>MWLHDKGLVDPVEEGDEQKEWLSQRPRRKKRTGTGTGTRPTKAQAACEQAQALKEANMFSTMQTSIRNEA</sequence>
<protein>
    <submittedName>
        <fullName evidence="2">Uncharacterized protein</fullName>
    </submittedName>
</protein>
<organism evidence="2 3">
    <name type="scientific">Pleurodeles waltl</name>
    <name type="common">Iberian ribbed newt</name>
    <dbReference type="NCBI Taxonomy" id="8319"/>
    <lineage>
        <taxon>Eukaryota</taxon>
        <taxon>Metazoa</taxon>
        <taxon>Chordata</taxon>
        <taxon>Craniata</taxon>
        <taxon>Vertebrata</taxon>
        <taxon>Euteleostomi</taxon>
        <taxon>Amphibia</taxon>
        <taxon>Batrachia</taxon>
        <taxon>Caudata</taxon>
        <taxon>Salamandroidea</taxon>
        <taxon>Salamandridae</taxon>
        <taxon>Pleurodelinae</taxon>
        <taxon>Pleurodeles</taxon>
    </lineage>
</organism>
<dbReference type="AlphaFoldDB" id="A0AAV7VVE1"/>
<feature type="region of interest" description="Disordered" evidence="1">
    <location>
        <begin position="1"/>
        <end position="43"/>
    </location>
</feature>